<dbReference type="InterPro" id="IPR033911">
    <property type="entry name" value="MetRS_core"/>
</dbReference>
<dbReference type="PROSITE" id="PS50886">
    <property type="entry name" value="TRBD"/>
    <property type="match status" value="1"/>
</dbReference>
<evidence type="ECO:0000256" key="3">
    <source>
        <dbReference type="ARBA" id="ARBA00005328"/>
    </source>
</evidence>
<comment type="subunit">
    <text evidence="4 14">Homodimer.</text>
</comment>
<dbReference type="HAMAP" id="MF_01228">
    <property type="entry name" value="Met_tRNA_synth_type2"/>
    <property type="match status" value="1"/>
</dbReference>
<comment type="similarity">
    <text evidence="3 14">Belongs to the class-I aminoacyl-tRNA synthetase family. MetG type 2B subfamily.</text>
</comment>
<dbReference type="NCBIfam" id="NF008900">
    <property type="entry name" value="PRK12267.1"/>
    <property type="match status" value="1"/>
</dbReference>
<evidence type="ECO:0000256" key="11">
    <source>
        <dbReference type="ARBA" id="ARBA00022917"/>
    </source>
</evidence>
<dbReference type="GO" id="GO:0005524">
    <property type="term" value="F:ATP binding"/>
    <property type="evidence" value="ECO:0007669"/>
    <property type="project" value="UniProtKB-UniRule"/>
</dbReference>
<comment type="caution">
    <text evidence="16">The sequence shown here is derived from an EMBL/GenBank/DDBJ whole genome shotgun (WGS) entry which is preliminary data.</text>
</comment>
<evidence type="ECO:0000256" key="4">
    <source>
        <dbReference type="ARBA" id="ARBA00011738"/>
    </source>
</evidence>
<evidence type="ECO:0000256" key="14">
    <source>
        <dbReference type="HAMAP-Rule" id="MF_01228"/>
    </source>
</evidence>
<dbReference type="EMBL" id="JQCL01000057">
    <property type="protein sequence ID" value="KRO11008.1"/>
    <property type="molecule type" value="Genomic_DNA"/>
</dbReference>
<dbReference type="Proteomes" id="UP000051783">
    <property type="component" value="Unassembled WGS sequence"/>
</dbReference>
<evidence type="ECO:0000259" key="15">
    <source>
        <dbReference type="PROSITE" id="PS50886"/>
    </source>
</evidence>
<dbReference type="FunFam" id="2.40.50.140:FF:000042">
    <property type="entry name" value="Methionine--tRNA ligase"/>
    <property type="match status" value="1"/>
</dbReference>
<dbReference type="Pfam" id="PF09334">
    <property type="entry name" value="tRNA-synt_1g"/>
    <property type="match status" value="1"/>
</dbReference>
<keyword evidence="5 14" id="KW-0963">Cytoplasm</keyword>
<dbReference type="InterPro" id="IPR015413">
    <property type="entry name" value="Methionyl/Leucyl_tRNA_Synth"/>
</dbReference>
<evidence type="ECO:0000256" key="10">
    <source>
        <dbReference type="ARBA" id="ARBA00022884"/>
    </source>
</evidence>
<evidence type="ECO:0000256" key="9">
    <source>
        <dbReference type="ARBA" id="ARBA00022840"/>
    </source>
</evidence>
<feature type="domain" description="TRNA-binding" evidence="15">
    <location>
        <begin position="601"/>
        <end position="703"/>
    </location>
</feature>
<dbReference type="InterPro" id="IPR004495">
    <property type="entry name" value="Met-tRNA-synth_bsu_C"/>
</dbReference>
<keyword evidence="6 14" id="KW-0820">tRNA-binding</keyword>
<dbReference type="InterPro" id="IPR009080">
    <property type="entry name" value="tRNAsynth_Ia_anticodon-bd"/>
</dbReference>
<keyword evidence="11 14" id="KW-0648">Protein biosynthesis</keyword>
<dbReference type="STRING" id="942150.IV64_GL002704"/>
<dbReference type="Gene3D" id="2.40.50.140">
    <property type="entry name" value="Nucleic acid-binding proteins"/>
    <property type="match status" value="1"/>
</dbReference>
<dbReference type="FunFam" id="2.170.220.10:FF:000002">
    <property type="entry name" value="Methionine--tRNA ligase"/>
    <property type="match status" value="1"/>
</dbReference>
<comment type="function">
    <text evidence="1 14">Is required not only for elongation of protein synthesis but also for the initiation of all mRNA translation through initiator tRNA(fMet) aminoacylation.</text>
</comment>
<dbReference type="GO" id="GO:0004825">
    <property type="term" value="F:methionine-tRNA ligase activity"/>
    <property type="evidence" value="ECO:0007669"/>
    <property type="project" value="UniProtKB-UniRule"/>
</dbReference>
<dbReference type="AlphaFoldDB" id="A0A0R2MFV3"/>
<dbReference type="InterPro" id="IPR023457">
    <property type="entry name" value="Met-tRNA_synth_2"/>
</dbReference>
<dbReference type="SUPFAM" id="SSF47323">
    <property type="entry name" value="Anticodon-binding domain of a subclass of class I aminoacyl-tRNA synthetases"/>
    <property type="match status" value="1"/>
</dbReference>
<dbReference type="CDD" id="cd07957">
    <property type="entry name" value="Anticodon_Ia_Met"/>
    <property type="match status" value="1"/>
</dbReference>
<evidence type="ECO:0000256" key="8">
    <source>
        <dbReference type="ARBA" id="ARBA00022741"/>
    </source>
</evidence>
<reference evidence="16 17" key="1">
    <citation type="journal article" date="2015" name="Genome Announc.">
        <title>Expanding the biotechnology potential of lactobacilli through comparative genomics of 213 strains and associated genera.</title>
        <authorList>
            <person name="Sun Z."/>
            <person name="Harris H.M."/>
            <person name="McCann A."/>
            <person name="Guo C."/>
            <person name="Argimon S."/>
            <person name="Zhang W."/>
            <person name="Yang X."/>
            <person name="Jeffery I.B."/>
            <person name="Cooney J.C."/>
            <person name="Kagawa T.F."/>
            <person name="Liu W."/>
            <person name="Song Y."/>
            <person name="Salvetti E."/>
            <person name="Wrobel A."/>
            <person name="Rasinkangas P."/>
            <person name="Parkhill J."/>
            <person name="Rea M.C."/>
            <person name="O'Sullivan O."/>
            <person name="Ritari J."/>
            <person name="Douillard F.P."/>
            <person name="Paul Ross R."/>
            <person name="Yang R."/>
            <person name="Briner A.E."/>
            <person name="Felis G.E."/>
            <person name="de Vos W.M."/>
            <person name="Barrangou R."/>
            <person name="Klaenhammer T.R."/>
            <person name="Caufield P.W."/>
            <person name="Cui Y."/>
            <person name="Zhang H."/>
            <person name="O'Toole P.W."/>
        </authorList>
    </citation>
    <scope>NUCLEOTIDE SEQUENCE [LARGE SCALE GENOMIC DNA]</scope>
    <source>
        <strain evidence="16 17">LMG 26013</strain>
    </source>
</reference>
<protein>
    <recommendedName>
        <fullName evidence="14">Methionine--tRNA ligase</fullName>
        <ecNumber evidence="14">6.1.1.10</ecNumber>
    </recommendedName>
    <alternativeName>
        <fullName evidence="14">Methionyl-tRNA synthetase</fullName>
        <shortName evidence="14">MetRS</shortName>
    </alternativeName>
</protein>
<dbReference type="PANTHER" id="PTHR43326:SF1">
    <property type="entry name" value="METHIONINE--TRNA LIGASE, MITOCHONDRIAL"/>
    <property type="match status" value="1"/>
</dbReference>
<dbReference type="Gene3D" id="3.40.50.620">
    <property type="entry name" value="HUPs"/>
    <property type="match status" value="1"/>
</dbReference>
<feature type="short sequence motif" description="'KMSKS' region" evidence="14">
    <location>
        <begin position="331"/>
        <end position="335"/>
    </location>
</feature>
<evidence type="ECO:0000313" key="17">
    <source>
        <dbReference type="Proteomes" id="UP000051783"/>
    </source>
</evidence>
<feature type="short sequence motif" description="'HIGH' region" evidence="14">
    <location>
        <begin position="35"/>
        <end position="45"/>
    </location>
</feature>
<comment type="catalytic activity">
    <reaction evidence="13 14">
        <text>tRNA(Met) + L-methionine + ATP = L-methionyl-tRNA(Met) + AMP + diphosphate</text>
        <dbReference type="Rhea" id="RHEA:13481"/>
        <dbReference type="Rhea" id="RHEA-COMP:9667"/>
        <dbReference type="Rhea" id="RHEA-COMP:9698"/>
        <dbReference type="ChEBI" id="CHEBI:30616"/>
        <dbReference type="ChEBI" id="CHEBI:33019"/>
        <dbReference type="ChEBI" id="CHEBI:57844"/>
        <dbReference type="ChEBI" id="CHEBI:78442"/>
        <dbReference type="ChEBI" id="CHEBI:78530"/>
        <dbReference type="ChEBI" id="CHEBI:456215"/>
        <dbReference type="EC" id="6.1.1.10"/>
    </reaction>
</comment>
<dbReference type="InterPro" id="IPR012340">
    <property type="entry name" value="NA-bd_OB-fold"/>
</dbReference>
<evidence type="ECO:0000256" key="6">
    <source>
        <dbReference type="ARBA" id="ARBA00022555"/>
    </source>
</evidence>
<proteinExistence type="inferred from homology"/>
<evidence type="ECO:0000256" key="1">
    <source>
        <dbReference type="ARBA" id="ARBA00003314"/>
    </source>
</evidence>
<evidence type="ECO:0000256" key="7">
    <source>
        <dbReference type="ARBA" id="ARBA00022598"/>
    </source>
</evidence>
<keyword evidence="8 14" id="KW-0547">Nucleotide-binding</keyword>
<dbReference type="GO" id="GO:0005737">
    <property type="term" value="C:cytoplasm"/>
    <property type="evidence" value="ECO:0007669"/>
    <property type="project" value="UniProtKB-SubCell"/>
</dbReference>
<keyword evidence="12 14" id="KW-0030">Aminoacyl-tRNA synthetase</keyword>
<dbReference type="CDD" id="cd00814">
    <property type="entry name" value="MetRS_core"/>
    <property type="match status" value="1"/>
</dbReference>
<name>A0A0R2MFV3_9LACO</name>
<dbReference type="SUPFAM" id="SSF52374">
    <property type="entry name" value="Nucleotidylyl transferase"/>
    <property type="match status" value="1"/>
</dbReference>
<dbReference type="InterPro" id="IPR041872">
    <property type="entry name" value="Anticodon_Met"/>
</dbReference>
<sequence length="703" mass="79312">MDGAKLIMSELQTSLKGIYVMAETKPTYYITTPIYYPSGKLHIGNSYTTIACDTLARYKRAMGYDVFFLTGTDEHGLKIEEKAEKLGTDPKTYVDGMAKQIKDLWKLLEISNDKFIRTTDDYHEHAVQEIFDRLLKSGDIYLGDYEGWYSVDDEEYFTETQLAEVFRDENGKVIGGKAPSGHTVELVKEQTYFFKMSKYSDWLYDYYQAHPEFIEPSNRMNEMINNFIKPGLEDLSVTRTSFTWGVSVKSDPKHVVYVWLDALMNYITALGYATGDSEDLFNHYWPADVQMVGKEIVRFHTIYWPIFLHALGLPLPKKVFGHGWLLMSDDKMSKSKGNVIYPETIVEHYGLDALRYYLIKAMPYGNDGSFTPEDFVARVNYDLANDLGNLLNRTVAMINKYEDGKLPAFKSDVTEFDADLEATAADVIKAYNDDMDSLHLSNALGEVWKLVSRTNKYIDETAPWQLAKSEDSADQAKLASVMAHLAASLRVIASLISPVMTHAPKEIFTQLGLDINDLAIADLKMSDLPAGAQVVAKGTPIFPRVDMDEEIDFLKSQMTKSDKQKGRKAMAAAKHEAEVEHDWDPAQTSLNLTKPEIKIEDFDKVELKVAEVINVQKVKGADKLLQFRLDAGDADHRQILSGIAKWYPEPEDLIGKKVIIVGNLKARKMRGEMSQGMLLSAEHDGQVQLITVPEAMVNGSLIS</sequence>
<comment type="caution">
    <text evidence="14">Lacks conserved residue(s) required for the propagation of feature annotation.</text>
</comment>
<dbReference type="PRINTS" id="PR01041">
    <property type="entry name" value="TRNASYNTHMET"/>
</dbReference>
<dbReference type="GO" id="GO:0006431">
    <property type="term" value="P:methionyl-tRNA aminoacylation"/>
    <property type="evidence" value="ECO:0007669"/>
    <property type="project" value="UniProtKB-UniRule"/>
</dbReference>
<dbReference type="PROSITE" id="PS00178">
    <property type="entry name" value="AA_TRNA_LIGASE_I"/>
    <property type="match status" value="1"/>
</dbReference>
<dbReference type="InterPro" id="IPR001412">
    <property type="entry name" value="aa-tRNA-synth_I_CS"/>
</dbReference>
<keyword evidence="17" id="KW-1185">Reference proteome</keyword>
<accession>A0A0R2MFV3</accession>
<dbReference type="PANTHER" id="PTHR43326">
    <property type="entry name" value="METHIONYL-TRNA SYNTHETASE"/>
    <property type="match status" value="1"/>
</dbReference>
<dbReference type="Gene3D" id="1.10.730.10">
    <property type="entry name" value="Isoleucyl-tRNA Synthetase, Domain 1"/>
    <property type="match status" value="1"/>
</dbReference>
<dbReference type="Pfam" id="PF01588">
    <property type="entry name" value="tRNA_bind"/>
    <property type="match status" value="1"/>
</dbReference>
<dbReference type="NCBIfam" id="TIGR00399">
    <property type="entry name" value="metG_C_term"/>
    <property type="match status" value="1"/>
</dbReference>
<dbReference type="Pfam" id="PF19303">
    <property type="entry name" value="Anticodon_3"/>
    <property type="match status" value="1"/>
</dbReference>
<evidence type="ECO:0000256" key="13">
    <source>
        <dbReference type="ARBA" id="ARBA00047364"/>
    </source>
</evidence>
<organism evidence="16 17">
    <name type="scientific">Lactiplantibacillus xiangfangensis</name>
    <dbReference type="NCBI Taxonomy" id="942150"/>
    <lineage>
        <taxon>Bacteria</taxon>
        <taxon>Bacillati</taxon>
        <taxon>Bacillota</taxon>
        <taxon>Bacilli</taxon>
        <taxon>Lactobacillales</taxon>
        <taxon>Lactobacillaceae</taxon>
        <taxon>Lactiplantibacillus</taxon>
    </lineage>
</organism>
<evidence type="ECO:0000256" key="12">
    <source>
        <dbReference type="ARBA" id="ARBA00023146"/>
    </source>
</evidence>
<evidence type="ECO:0000313" key="16">
    <source>
        <dbReference type="EMBL" id="KRO11008.1"/>
    </source>
</evidence>
<dbReference type="Gene3D" id="2.170.220.10">
    <property type="match status" value="1"/>
</dbReference>
<keyword evidence="10 14" id="KW-0694">RNA-binding</keyword>
<dbReference type="SUPFAM" id="SSF50249">
    <property type="entry name" value="Nucleic acid-binding proteins"/>
    <property type="match status" value="1"/>
</dbReference>
<evidence type="ECO:0000256" key="5">
    <source>
        <dbReference type="ARBA" id="ARBA00022490"/>
    </source>
</evidence>
<comment type="subcellular location">
    <subcellularLocation>
        <location evidence="2 14">Cytoplasm</location>
    </subcellularLocation>
</comment>
<dbReference type="InterPro" id="IPR014758">
    <property type="entry name" value="Met-tRNA_synth"/>
</dbReference>
<dbReference type="CDD" id="cd02800">
    <property type="entry name" value="tRNA_bind_EcMetRS_like"/>
    <property type="match status" value="1"/>
</dbReference>
<dbReference type="InterPro" id="IPR014729">
    <property type="entry name" value="Rossmann-like_a/b/a_fold"/>
</dbReference>
<dbReference type="GO" id="GO:0000049">
    <property type="term" value="F:tRNA binding"/>
    <property type="evidence" value="ECO:0007669"/>
    <property type="project" value="UniProtKB-UniRule"/>
</dbReference>
<dbReference type="FunFam" id="1.10.730.10:FF:000026">
    <property type="entry name" value="Methionine--tRNA ligase"/>
    <property type="match status" value="1"/>
</dbReference>
<keyword evidence="9 14" id="KW-0067">ATP-binding</keyword>
<dbReference type="InterPro" id="IPR002547">
    <property type="entry name" value="tRNA-bd_dom"/>
</dbReference>
<dbReference type="EC" id="6.1.1.10" evidence="14"/>
<dbReference type="PATRIC" id="fig|942150.3.peg.2816"/>
<gene>
    <name evidence="14" type="primary">metG</name>
    <name evidence="16" type="ORF">IV64_GL002704</name>
</gene>
<keyword evidence="7 14" id="KW-0436">Ligase</keyword>
<dbReference type="NCBIfam" id="TIGR00398">
    <property type="entry name" value="metG"/>
    <property type="match status" value="1"/>
</dbReference>
<evidence type="ECO:0000256" key="2">
    <source>
        <dbReference type="ARBA" id="ARBA00004496"/>
    </source>
</evidence>